<protein>
    <recommendedName>
        <fullName evidence="3">Helicase ATP-binding domain-containing protein</fullName>
    </recommendedName>
</protein>
<evidence type="ECO:0000313" key="5">
    <source>
        <dbReference type="Proteomes" id="UP000230423"/>
    </source>
</evidence>
<dbReference type="GO" id="GO:0016787">
    <property type="term" value="F:hydrolase activity"/>
    <property type="evidence" value="ECO:0007669"/>
    <property type="project" value="UniProtKB-KW"/>
</dbReference>
<dbReference type="InterPro" id="IPR011545">
    <property type="entry name" value="DEAD/DEAH_box_helicase_dom"/>
</dbReference>
<dbReference type="OrthoDB" id="10265785at2759"/>
<keyword evidence="2" id="KW-0067">ATP-binding</keyword>
<dbReference type="InterPro" id="IPR027417">
    <property type="entry name" value="P-loop_NTPase"/>
</dbReference>
<keyword evidence="2" id="KW-0347">Helicase</keyword>
<dbReference type="AlphaFoldDB" id="A0A2G9TI58"/>
<evidence type="ECO:0000256" key="1">
    <source>
        <dbReference type="ARBA" id="ARBA00022801"/>
    </source>
</evidence>
<dbReference type="EMBL" id="KZ364438">
    <property type="protein sequence ID" value="PIO57653.1"/>
    <property type="molecule type" value="Genomic_DNA"/>
</dbReference>
<reference evidence="4 5" key="1">
    <citation type="submission" date="2015-09" db="EMBL/GenBank/DDBJ databases">
        <title>Draft genome of the parasitic nematode Teladorsagia circumcincta isolate WARC Sus (inbred).</title>
        <authorList>
            <person name="Mitreva M."/>
        </authorList>
    </citation>
    <scope>NUCLEOTIDE SEQUENCE [LARGE SCALE GENOMIC DNA]</scope>
    <source>
        <strain evidence="4 5">S</strain>
    </source>
</reference>
<proteinExistence type="predicted"/>
<evidence type="ECO:0000259" key="3">
    <source>
        <dbReference type="PROSITE" id="PS51192"/>
    </source>
</evidence>
<dbReference type="InterPro" id="IPR000629">
    <property type="entry name" value="RNA-helicase_DEAD-box_CS"/>
</dbReference>
<organism evidence="4 5">
    <name type="scientific">Teladorsagia circumcincta</name>
    <name type="common">Brown stomach worm</name>
    <name type="synonym">Ostertagia circumcincta</name>
    <dbReference type="NCBI Taxonomy" id="45464"/>
    <lineage>
        <taxon>Eukaryota</taxon>
        <taxon>Metazoa</taxon>
        <taxon>Ecdysozoa</taxon>
        <taxon>Nematoda</taxon>
        <taxon>Chromadorea</taxon>
        <taxon>Rhabditida</taxon>
        <taxon>Rhabditina</taxon>
        <taxon>Rhabditomorpha</taxon>
        <taxon>Strongyloidea</taxon>
        <taxon>Trichostrongylidae</taxon>
        <taxon>Teladorsagia</taxon>
    </lineage>
</organism>
<keyword evidence="2" id="KW-0547">Nucleotide-binding</keyword>
<dbReference type="PROSITE" id="PS51192">
    <property type="entry name" value="HELICASE_ATP_BIND_1"/>
    <property type="match status" value="1"/>
</dbReference>
<keyword evidence="1" id="KW-0378">Hydrolase</keyword>
<dbReference type="PROSITE" id="PS00039">
    <property type="entry name" value="DEAD_ATP_HELICASE"/>
    <property type="match status" value="1"/>
</dbReference>
<dbReference type="Pfam" id="PF00270">
    <property type="entry name" value="DEAD"/>
    <property type="match status" value="1"/>
</dbReference>
<gene>
    <name evidence="4" type="ORF">TELCIR_20927</name>
</gene>
<name>A0A2G9TI58_TELCI</name>
<feature type="non-terminal residue" evidence="4">
    <location>
        <position position="1"/>
    </location>
</feature>
<dbReference type="Gene3D" id="3.40.50.300">
    <property type="entry name" value="P-loop containing nucleotide triphosphate hydrolases"/>
    <property type="match status" value="1"/>
</dbReference>
<sequence length="97" mass="10680">DNHVNHGASAVPVDADGLIEVHACIGGTSIRDDQRKLEAGVHVVVGTPGRVNDMICREILMTDAIKMFVLDEADEMLSRGFKNQIYEVFKTMPQDVQ</sequence>
<dbReference type="GO" id="GO:0003676">
    <property type="term" value="F:nucleic acid binding"/>
    <property type="evidence" value="ECO:0007669"/>
    <property type="project" value="InterPro"/>
</dbReference>
<dbReference type="Proteomes" id="UP000230423">
    <property type="component" value="Unassembled WGS sequence"/>
</dbReference>
<dbReference type="GO" id="GO:0004386">
    <property type="term" value="F:helicase activity"/>
    <property type="evidence" value="ECO:0007669"/>
    <property type="project" value="UniProtKB-KW"/>
</dbReference>
<evidence type="ECO:0000256" key="2">
    <source>
        <dbReference type="ARBA" id="ARBA00022806"/>
    </source>
</evidence>
<evidence type="ECO:0000313" key="4">
    <source>
        <dbReference type="EMBL" id="PIO57653.1"/>
    </source>
</evidence>
<keyword evidence="5" id="KW-1185">Reference proteome</keyword>
<feature type="domain" description="Helicase ATP-binding" evidence="3">
    <location>
        <begin position="1"/>
        <end position="97"/>
    </location>
</feature>
<dbReference type="PANTHER" id="PTHR47958">
    <property type="entry name" value="ATP-DEPENDENT RNA HELICASE DBP3"/>
    <property type="match status" value="1"/>
</dbReference>
<dbReference type="GO" id="GO:0005524">
    <property type="term" value="F:ATP binding"/>
    <property type="evidence" value="ECO:0007669"/>
    <property type="project" value="InterPro"/>
</dbReference>
<dbReference type="SUPFAM" id="SSF52540">
    <property type="entry name" value="P-loop containing nucleoside triphosphate hydrolases"/>
    <property type="match status" value="1"/>
</dbReference>
<dbReference type="InterPro" id="IPR014001">
    <property type="entry name" value="Helicase_ATP-bd"/>
</dbReference>
<accession>A0A2G9TI58</accession>
<feature type="non-terminal residue" evidence="4">
    <location>
        <position position="97"/>
    </location>
</feature>